<sequence length="756" mass="83758">MGTGASKGVDGGSHGGEEREESLDHAGGQLYVSLKMENIKLKGELIPHVYGSVPLVGSWDSSKALSMERESASMWELGFVVPPNHETLDFKFLLKPKYANGLCIVEEGPNRLLTGGTLQGDARSALFRLDGNEVLEFRVFIKADRVSPFDLAASWRAFQENLQPSTVRGIPDVSINSVRQMGAENSSSATLELDLEHYVVPAPSTSANSGLVYAANMTETPRSLSRAGVFSNADSSGSVSHSGISVDRPATIKEMEVIVPDPSKVYSNSGMVESKSVGTFSPLQKQDGHRGLFVDRGVGSPRLVKSASASTFNIDPKLDAETKVYTNNSMPAAAGAVAAAAIADQMLGPKEDRQVAIVLVGLPARGKTFTAAKLTRYLRWLGHDTKHFNVGKYRRLKHGANQCADFFRADNPEGIEARNEVAALAMEDMLAWMQEGGQVGIFDATNSSRKRRNMLMKMAEGRCKIIFLETICNDKDIIERNIRLKIQQSPDYAEEPDFEAGLQDFKNRLANYEKVYEPVEEGSYIKMIDMVSGHGGQIQVNNISGYLPGRIVFFLVNTHLTPRPILLTRHGESRDNVRGRIGGDTVLSDAGEIYAKKLANFVEKRLKSERTASIWTSTLQRTILTASPIAAFPKIQWRALDEINAGVCDGMTYEEIKKNMPEEYEARKKDKLRYRYPRGESYLDVIQRLEPVIIELERQRAPVVVISHQAVLRALYAYFADRPLKEIPHIEMPLHTIIEIQMGVTGVQEKRYKLMD</sequence>
<organism evidence="1 2">
    <name type="scientific">Melia azedarach</name>
    <name type="common">Chinaberry tree</name>
    <dbReference type="NCBI Taxonomy" id="155640"/>
    <lineage>
        <taxon>Eukaryota</taxon>
        <taxon>Viridiplantae</taxon>
        <taxon>Streptophyta</taxon>
        <taxon>Embryophyta</taxon>
        <taxon>Tracheophyta</taxon>
        <taxon>Spermatophyta</taxon>
        <taxon>Magnoliopsida</taxon>
        <taxon>eudicotyledons</taxon>
        <taxon>Gunneridae</taxon>
        <taxon>Pentapetalae</taxon>
        <taxon>rosids</taxon>
        <taxon>malvids</taxon>
        <taxon>Sapindales</taxon>
        <taxon>Meliaceae</taxon>
        <taxon>Melia</taxon>
    </lineage>
</organism>
<comment type="caution">
    <text evidence="1">The sequence shown here is derived from an EMBL/GenBank/DDBJ whole genome shotgun (WGS) entry which is preliminary data.</text>
</comment>
<evidence type="ECO:0000313" key="1">
    <source>
        <dbReference type="EMBL" id="KAJ4725549.1"/>
    </source>
</evidence>
<keyword evidence="2" id="KW-1185">Reference proteome</keyword>
<dbReference type="Proteomes" id="UP001164539">
    <property type="component" value="Chromosome 2"/>
</dbReference>
<reference evidence="1 2" key="1">
    <citation type="journal article" date="2023" name="Science">
        <title>Complex scaffold remodeling in plant triterpene biosynthesis.</title>
        <authorList>
            <person name="De La Pena R."/>
            <person name="Hodgson H."/>
            <person name="Liu J.C."/>
            <person name="Stephenson M.J."/>
            <person name="Martin A.C."/>
            <person name="Owen C."/>
            <person name="Harkess A."/>
            <person name="Leebens-Mack J."/>
            <person name="Jimenez L.E."/>
            <person name="Osbourn A."/>
            <person name="Sattely E.S."/>
        </authorList>
    </citation>
    <scope>NUCLEOTIDE SEQUENCE [LARGE SCALE GENOMIC DNA]</scope>
    <source>
        <strain evidence="2">cv. JPN11</strain>
        <tissue evidence="1">Leaf</tissue>
    </source>
</reference>
<gene>
    <name evidence="1" type="ORF">OWV82_004405</name>
</gene>
<evidence type="ECO:0000313" key="2">
    <source>
        <dbReference type="Proteomes" id="UP001164539"/>
    </source>
</evidence>
<accession>A0ACC1YRA5</accession>
<dbReference type="EMBL" id="CM051395">
    <property type="protein sequence ID" value="KAJ4725549.1"/>
    <property type="molecule type" value="Genomic_DNA"/>
</dbReference>
<protein>
    <submittedName>
        <fullName evidence="1">6-phosphofructo-2-kinase/fructose-2, 6-bisphosphatase</fullName>
    </submittedName>
</protein>
<proteinExistence type="predicted"/>
<name>A0ACC1YRA5_MELAZ</name>